<reference evidence="6 7" key="1">
    <citation type="journal article" date="2016" name="Nat. Commun.">
        <title>Thousands of microbial genomes shed light on interconnected biogeochemical processes in an aquifer system.</title>
        <authorList>
            <person name="Anantharaman K."/>
            <person name="Brown C.T."/>
            <person name="Hug L.A."/>
            <person name="Sharon I."/>
            <person name="Castelle C.J."/>
            <person name="Probst A.J."/>
            <person name="Thomas B.C."/>
            <person name="Singh A."/>
            <person name="Wilkins M.J."/>
            <person name="Karaoz U."/>
            <person name="Brodie E.L."/>
            <person name="Williams K.H."/>
            <person name="Hubbard S.S."/>
            <person name="Banfield J.F."/>
        </authorList>
    </citation>
    <scope>NUCLEOTIDE SEQUENCE [LARGE SCALE GENOMIC DNA]</scope>
</reference>
<feature type="transmembrane region" description="Helical" evidence="5">
    <location>
        <begin position="7"/>
        <end position="27"/>
    </location>
</feature>
<evidence type="ECO:0000313" key="6">
    <source>
        <dbReference type="EMBL" id="OHB05352.1"/>
    </source>
</evidence>
<sequence>MELHLPYKLLIATILCSLIVRYLTFGLEIPNKLALFTTLTLIIIGILIGLWVKRVIRNHKTTLNPYGKPTAIITSGPFQFSRNPMYLSYLLVALGFAIYSENWIGFIGPVLYFLYLNFSIIPGEETRLKNGFSSSYEVYAGRVRRWL</sequence>
<protein>
    <recommendedName>
        <fullName evidence="8">Steroid 5-alpha reductase C-terminal domain-containing protein</fullName>
    </recommendedName>
</protein>
<dbReference type="Proteomes" id="UP000177068">
    <property type="component" value="Unassembled WGS sequence"/>
</dbReference>
<comment type="caution">
    <text evidence="6">The sequence shown here is derived from an EMBL/GenBank/DDBJ whole genome shotgun (WGS) entry which is preliminary data.</text>
</comment>
<dbReference type="PANTHER" id="PTHR12714">
    <property type="entry name" value="PROTEIN-S ISOPRENYLCYSTEINE O-METHYLTRANSFERASE"/>
    <property type="match status" value="1"/>
</dbReference>
<proteinExistence type="predicted"/>
<keyword evidence="2 5" id="KW-0812">Transmembrane</keyword>
<dbReference type="GO" id="GO:0012505">
    <property type="term" value="C:endomembrane system"/>
    <property type="evidence" value="ECO:0007669"/>
    <property type="project" value="UniProtKB-SubCell"/>
</dbReference>
<dbReference type="PANTHER" id="PTHR12714:SF9">
    <property type="entry name" value="PROTEIN-S-ISOPRENYLCYSTEINE O-METHYLTRANSFERASE"/>
    <property type="match status" value="1"/>
</dbReference>
<evidence type="ECO:0000256" key="3">
    <source>
        <dbReference type="ARBA" id="ARBA00022989"/>
    </source>
</evidence>
<accession>A0A1G2U8L7</accession>
<keyword evidence="4 5" id="KW-0472">Membrane</keyword>
<feature type="transmembrane region" description="Helical" evidence="5">
    <location>
        <begin position="89"/>
        <end position="115"/>
    </location>
</feature>
<evidence type="ECO:0000256" key="2">
    <source>
        <dbReference type="ARBA" id="ARBA00022692"/>
    </source>
</evidence>
<dbReference type="Pfam" id="PF04191">
    <property type="entry name" value="PEMT"/>
    <property type="match status" value="1"/>
</dbReference>
<organism evidence="6 7">
    <name type="scientific">Candidatus Zambryskibacteria bacterium RIFCSPLOWO2_01_FULL_47_14</name>
    <dbReference type="NCBI Taxonomy" id="1802763"/>
    <lineage>
        <taxon>Bacteria</taxon>
        <taxon>Candidatus Zambryskiibacteriota</taxon>
    </lineage>
</organism>
<evidence type="ECO:0000256" key="5">
    <source>
        <dbReference type="SAM" id="Phobius"/>
    </source>
</evidence>
<evidence type="ECO:0000313" key="7">
    <source>
        <dbReference type="Proteomes" id="UP000177068"/>
    </source>
</evidence>
<dbReference type="Gene3D" id="1.20.120.1630">
    <property type="match status" value="1"/>
</dbReference>
<dbReference type="AlphaFoldDB" id="A0A1G2U8L7"/>
<evidence type="ECO:0008006" key="8">
    <source>
        <dbReference type="Google" id="ProtNLM"/>
    </source>
</evidence>
<dbReference type="GO" id="GO:0016740">
    <property type="term" value="F:transferase activity"/>
    <property type="evidence" value="ECO:0007669"/>
    <property type="project" value="UniProtKB-ARBA"/>
</dbReference>
<gene>
    <name evidence="6" type="ORF">A3A26_02075</name>
</gene>
<dbReference type="EMBL" id="MHWG01000020">
    <property type="protein sequence ID" value="OHB05352.1"/>
    <property type="molecule type" value="Genomic_DNA"/>
</dbReference>
<comment type="subcellular location">
    <subcellularLocation>
        <location evidence="1">Endomembrane system</location>
        <topology evidence="1">Multi-pass membrane protein</topology>
    </subcellularLocation>
</comment>
<keyword evidence="3 5" id="KW-1133">Transmembrane helix</keyword>
<evidence type="ECO:0000256" key="1">
    <source>
        <dbReference type="ARBA" id="ARBA00004127"/>
    </source>
</evidence>
<dbReference type="InterPro" id="IPR007318">
    <property type="entry name" value="Phopholipid_MeTrfase"/>
</dbReference>
<feature type="transmembrane region" description="Helical" evidence="5">
    <location>
        <begin position="33"/>
        <end position="52"/>
    </location>
</feature>
<evidence type="ECO:0000256" key="4">
    <source>
        <dbReference type="ARBA" id="ARBA00023136"/>
    </source>
</evidence>
<name>A0A1G2U8L7_9BACT</name>